<feature type="transmembrane region" description="Helical" evidence="3">
    <location>
        <begin position="280"/>
        <end position="302"/>
    </location>
</feature>
<accession>A0A7X0RF45</accession>
<keyword evidence="5" id="KW-1185">Reference proteome</keyword>
<feature type="region of interest" description="Disordered" evidence="2">
    <location>
        <begin position="1"/>
        <end position="20"/>
    </location>
</feature>
<keyword evidence="1" id="KW-0378">Hydrolase</keyword>
<dbReference type="Proteomes" id="UP000523955">
    <property type="component" value="Unassembled WGS sequence"/>
</dbReference>
<dbReference type="Gene3D" id="2.40.260.10">
    <property type="entry name" value="Sortase"/>
    <property type="match status" value="1"/>
</dbReference>
<dbReference type="AlphaFoldDB" id="A0A7X0RF45"/>
<feature type="transmembrane region" description="Helical" evidence="3">
    <location>
        <begin position="308"/>
        <end position="333"/>
    </location>
</feature>
<evidence type="ECO:0000313" key="5">
    <source>
        <dbReference type="Proteomes" id="UP000523955"/>
    </source>
</evidence>
<gene>
    <name evidence="4" type="ORF">H5V45_06975</name>
</gene>
<dbReference type="EMBL" id="JACKXE010000001">
    <property type="protein sequence ID" value="MBB6627062.1"/>
    <property type="molecule type" value="Genomic_DNA"/>
</dbReference>
<keyword evidence="3" id="KW-0472">Membrane</keyword>
<evidence type="ECO:0000256" key="2">
    <source>
        <dbReference type="SAM" id="MobiDB-lite"/>
    </source>
</evidence>
<keyword evidence="3" id="KW-0812">Transmembrane</keyword>
<dbReference type="Pfam" id="PF04203">
    <property type="entry name" value="Sortase"/>
    <property type="match status" value="1"/>
</dbReference>
<sequence length="337" mass="34892">MTTVLSPEEKTVTVRRSGGGVPAAGARARVAAARRLTRVRTTVGRARLPRRAPAAGPPGAAERTSVLVSSVATMVAIVCLWTTAQMLVLGVVSQHREQDLLYGRFRTDLASATAPIGPIVPVGDPVALLSIPHLGLQQVVVEGTASGDTLAGPGHRRDTVLPGQEGTSVVYGRASTYGGPFGHLPELRVGDAIQVVMAQGTKKFVVSGIRRAGDPLPTPPKAGAARLTLVTAEGTGRLAALAPESAVYVDADAKKAFPAPPGRPTAVPETEKAMAADRGAIPLLTLCLALLLALTLGVIAARQRWSTALVWVVASPLALALSWATTDVVMRLLPNLI</sequence>
<evidence type="ECO:0000256" key="1">
    <source>
        <dbReference type="ARBA" id="ARBA00022801"/>
    </source>
</evidence>
<evidence type="ECO:0000256" key="3">
    <source>
        <dbReference type="SAM" id="Phobius"/>
    </source>
</evidence>
<reference evidence="4 5" key="1">
    <citation type="submission" date="2020-08" db="EMBL/GenBank/DDBJ databases">
        <authorList>
            <person name="Seo M.-J."/>
        </authorList>
    </citation>
    <scope>NUCLEOTIDE SEQUENCE [LARGE SCALE GENOMIC DNA]</scope>
    <source>
        <strain evidence="4 5">KIGAM211</strain>
    </source>
</reference>
<keyword evidence="3" id="KW-1133">Transmembrane helix</keyword>
<comment type="caution">
    <text evidence="4">The sequence shown here is derived from an EMBL/GenBank/DDBJ whole genome shotgun (WGS) entry which is preliminary data.</text>
</comment>
<organism evidence="4 5">
    <name type="scientific">Nocardioides luti</name>
    <dbReference type="NCBI Taxonomy" id="2761101"/>
    <lineage>
        <taxon>Bacteria</taxon>
        <taxon>Bacillati</taxon>
        <taxon>Actinomycetota</taxon>
        <taxon>Actinomycetes</taxon>
        <taxon>Propionibacteriales</taxon>
        <taxon>Nocardioidaceae</taxon>
        <taxon>Nocardioides</taxon>
    </lineage>
</organism>
<name>A0A7X0RF45_9ACTN</name>
<dbReference type="InterPro" id="IPR005754">
    <property type="entry name" value="Sortase"/>
</dbReference>
<dbReference type="GO" id="GO:0016787">
    <property type="term" value="F:hydrolase activity"/>
    <property type="evidence" value="ECO:0007669"/>
    <property type="project" value="UniProtKB-KW"/>
</dbReference>
<dbReference type="RefSeq" id="WP_185252263.1">
    <property type="nucleotide sequence ID" value="NZ_JACKXE010000001.1"/>
</dbReference>
<evidence type="ECO:0000313" key="4">
    <source>
        <dbReference type="EMBL" id="MBB6627062.1"/>
    </source>
</evidence>
<proteinExistence type="predicted"/>
<dbReference type="InterPro" id="IPR023365">
    <property type="entry name" value="Sortase_dom-sf"/>
</dbReference>
<dbReference type="SUPFAM" id="SSF63817">
    <property type="entry name" value="Sortase"/>
    <property type="match status" value="1"/>
</dbReference>
<protein>
    <submittedName>
        <fullName evidence="4">Sortase</fullName>
    </submittedName>
</protein>